<dbReference type="PROSITE" id="PS50995">
    <property type="entry name" value="HTH_MARR_2"/>
    <property type="match status" value="1"/>
</dbReference>
<feature type="domain" description="HTH marR-type" evidence="1">
    <location>
        <begin position="3"/>
        <end position="139"/>
    </location>
</feature>
<dbReference type="Gene3D" id="1.10.10.10">
    <property type="entry name" value="Winged helix-like DNA-binding domain superfamily/Winged helix DNA-binding domain"/>
    <property type="match status" value="1"/>
</dbReference>
<dbReference type="InterPro" id="IPR036388">
    <property type="entry name" value="WH-like_DNA-bd_sf"/>
</dbReference>
<dbReference type="InterPro" id="IPR036390">
    <property type="entry name" value="WH_DNA-bd_sf"/>
</dbReference>
<proteinExistence type="predicted"/>
<dbReference type="SUPFAM" id="SSF46785">
    <property type="entry name" value="Winged helix' DNA-binding domain"/>
    <property type="match status" value="1"/>
</dbReference>
<accession>A0ABZ1Z183</accession>
<dbReference type="InterPro" id="IPR000835">
    <property type="entry name" value="HTH_MarR-typ"/>
</dbReference>
<evidence type="ECO:0000313" key="3">
    <source>
        <dbReference type="Proteomes" id="UP001432062"/>
    </source>
</evidence>
<dbReference type="Pfam" id="PF01047">
    <property type="entry name" value="MarR"/>
    <property type="match status" value="1"/>
</dbReference>
<dbReference type="PANTHER" id="PTHR33164">
    <property type="entry name" value="TRANSCRIPTIONAL REGULATOR, MARR FAMILY"/>
    <property type="match status" value="1"/>
</dbReference>
<dbReference type="SMART" id="SM00347">
    <property type="entry name" value="HTH_MARR"/>
    <property type="match status" value="1"/>
</dbReference>
<dbReference type="InterPro" id="IPR039422">
    <property type="entry name" value="MarR/SlyA-like"/>
</dbReference>
<reference evidence="2" key="1">
    <citation type="submission" date="2022-10" db="EMBL/GenBank/DDBJ databases">
        <title>The complete genomes of actinobacterial strains from the NBC collection.</title>
        <authorList>
            <person name="Joergensen T.S."/>
            <person name="Alvarez Arevalo M."/>
            <person name="Sterndorff E.B."/>
            <person name="Faurdal D."/>
            <person name="Vuksanovic O."/>
            <person name="Mourched A.-S."/>
            <person name="Charusanti P."/>
            <person name="Shaw S."/>
            <person name="Blin K."/>
            <person name="Weber T."/>
        </authorList>
    </citation>
    <scope>NUCLEOTIDE SEQUENCE</scope>
    <source>
        <strain evidence="2">NBC_01482</strain>
    </source>
</reference>
<dbReference type="RefSeq" id="WP_327094015.1">
    <property type="nucleotide sequence ID" value="NZ_CP109149.1"/>
</dbReference>
<evidence type="ECO:0000259" key="1">
    <source>
        <dbReference type="PROSITE" id="PS50995"/>
    </source>
</evidence>
<name>A0ABZ1Z183_9NOCA</name>
<gene>
    <name evidence="2" type="ORF">OG563_14125</name>
</gene>
<dbReference type="PANTHER" id="PTHR33164:SF106">
    <property type="entry name" value="TRANSCRIPTIONAL REGULATORY PROTEIN"/>
    <property type="match status" value="1"/>
</dbReference>
<sequence length="156" mass="16806">MSKDEIIGEIGMQLRLLQESFDAFDEAVAARLGLNRTDTRCLDVVLGRGPLAAGELSAQLKLSPAATTTVIDRLVRAGFVTRSQDSANRRRVLVEATEAAHATAVEIFGPVGHAGAKALARYNSDQLDVILDFLRTALEVHRAQTDRQVAALNPAE</sequence>
<dbReference type="Proteomes" id="UP001432062">
    <property type="component" value="Chromosome"/>
</dbReference>
<dbReference type="EMBL" id="CP109441">
    <property type="protein sequence ID" value="WUV49228.1"/>
    <property type="molecule type" value="Genomic_DNA"/>
</dbReference>
<keyword evidence="3" id="KW-1185">Reference proteome</keyword>
<organism evidence="2 3">
    <name type="scientific">Nocardia vinacea</name>
    <dbReference type="NCBI Taxonomy" id="96468"/>
    <lineage>
        <taxon>Bacteria</taxon>
        <taxon>Bacillati</taxon>
        <taxon>Actinomycetota</taxon>
        <taxon>Actinomycetes</taxon>
        <taxon>Mycobacteriales</taxon>
        <taxon>Nocardiaceae</taxon>
        <taxon>Nocardia</taxon>
    </lineage>
</organism>
<evidence type="ECO:0000313" key="2">
    <source>
        <dbReference type="EMBL" id="WUV49228.1"/>
    </source>
</evidence>
<protein>
    <submittedName>
        <fullName evidence="2">MarR family transcriptional regulator</fullName>
    </submittedName>
</protein>